<dbReference type="STRING" id="281362.AT959_18090"/>
<dbReference type="Proteomes" id="UP000070186">
    <property type="component" value="Unassembled WGS sequence"/>
</dbReference>
<evidence type="ECO:0000313" key="4">
    <source>
        <dbReference type="Proteomes" id="UP000070186"/>
    </source>
</evidence>
<protein>
    <recommendedName>
        <fullName evidence="5">C4-dicarboxylate transporter</fullName>
    </recommendedName>
</protein>
<evidence type="ECO:0000256" key="2">
    <source>
        <dbReference type="SAM" id="SignalP"/>
    </source>
</evidence>
<dbReference type="PANTHER" id="PTHR33376">
    <property type="match status" value="1"/>
</dbReference>
<keyword evidence="4" id="KW-1185">Reference proteome</keyword>
<reference evidence="3 4" key="1">
    <citation type="submission" date="2015-12" db="EMBL/GenBank/DDBJ databases">
        <title>Nitrous oxide reduction kinetics distinguish bacteria harboring typical versus atypical NosZ.</title>
        <authorList>
            <person name="Yoon S."/>
            <person name="Nissen S."/>
            <person name="Park D."/>
            <person name="Sanford R.A."/>
            <person name="Loeffler F.E."/>
        </authorList>
    </citation>
    <scope>NUCLEOTIDE SEQUENCE [LARGE SCALE GENOMIC DNA]</scope>
    <source>
        <strain evidence="3 4">ATCC BAA-841</strain>
    </source>
</reference>
<dbReference type="InterPro" id="IPR018389">
    <property type="entry name" value="DctP_fam"/>
</dbReference>
<sequence>MIARFALAVGALALSTPLLAQEVTLKVAHFLPPAAPAQQKVLQPWCETLKKESAGRIACQMYPAMQLGGTPAQLVDQVKNGVADIVWTAPGYSAGRFPAIEAFELPFMVSNATSGNRAMWKYYQQNAQSEFSAFKVLAFMTDGGQATHTGKTEIKTAADWKGLKLRTSTRLGAKTLAALGGSPVAMPPAQVTEAIAKGVVDGAMGAWEVVLPTKLDEVAKFHVQPPAGQAFPSTTVLMVLMNKQKFDALPADLKAIIDKNSGAVLSESFGKVWDEENLTAHKKVLARGNKINEFSAADMEAMKKATAGVEQEWIKQVGEKGLDGKKLAAAARELAGQK</sequence>
<gene>
    <name evidence="3" type="ORF">AT959_18090</name>
</gene>
<dbReference type="GO" id="GO:0055085">
    <property type="term" value="P:transmembrane transport"/>
    <property type="evidence" value="ECO:0007669"/>
    <property type="project" value="InterPro"/>
</dbReference>
<dbReference type="EMBL" id="LODL01000035">
    <property type="protein sequence ID" value="KXB29830.1"/>
    <property type="molecule type" value="Genomic_DNA"/>
</dbReference>
<evidence type="ECO:0008006" key="5">
    <source>
        <dbReference type="Google" id="ProtNLM"/>
    </source>
</evidence>
<dbReference type="InterPro" id="IPR038404">
    <property type="entry name" value="TRAP_DctP_sf"/>
</dbReference>
<comment type="caution">
    <text evidence="3">The sequence shown here is derived from an EMBL/GenBank/DDBJ whole genome shotgun (WGS) entry which is preliminary data.</text>
</comment>
<dbReference type="Pfam" id="PF03480">
    <property type="entry name" value="DctP"/>
    <property type="match status" value="1"/>
</dbReference>
<feature type="chain" id="PRO_5007459656" description="C4-dicarboxylate transporter" evidence="2">
    <location>
        <begin position="21"/>
        <end position="338"/>
    </location>
</feature>
<dbReference type="NCBIfam" id="NF037995">
    <property type="entry name" value="TRAP_S1"/>
    <property type="match status" value="1"/>
</dbReference>
<organism evidence="3 4">
    <name type="scientific">Dechloromonas denitrificans</name>
    <dbReference type="NCBI Taxonomy" id="281362"/>
    <lineage>
        <taxon>Bacteria</taxon>
        <taxon>Pseudomonadati</taxon>
        <taxon>Pseudomonadota</taxon>
        <taxon>Betaproteobacteria</taxon>
        <taxon>Rhodocyclales</taxon>
        <taxon>Azonexaceae</taxon>
        <taxon>Dechloromonas</taxon>
    </lineage>
</organism>
<dbReference type="PANTHER" id="PTHR33376:SF15">
    <property type="entry name" value="BLL6794 PROTEIN"/>
    <property type="match status" value="1"/>
</dbReference>
<accession>A0A133XFU8</accession>
<proteinExistence type="predicted"/>
<feature type="signal peptide" evidence="2">
    <location>
        <begin position="1"/>
        <end position="20"/>
    </location>
</feature>
<keyword evidence="1 2" id="KW-0732">Signal</keyword>
<name>A0A133XFU8_9RHOO</name>
<dbReference type="RefSeq" id="WP_066886225.1">
    <property type="nucleotide sequence ID" value="NZ_LODL01000035.1"/>
</dbReference>
<evidence type="ECO:0000256" key="1">
    <source>
        <dbReference type="ARBA" id="ARBA00022729"/>
    </source>
</evidence>
<dbReference type="CDD" id="cd13665">
    <property type="entry name" value="PBP2_TRAP_Dctp3_4"/>
    <property type="match status" value="1"/>
</dbReference>
<evidence type="ECO:0000313" key="3">
    <source>
        <dbReference type="EMBL" id="KXB29830.1"/>
    </source>
</evidence>
<dbReference type="AlphaFoldDB" id="A0A133XFU8"/>
<dbReference type="Gene3D" id="3.40.190.170">
    <property type="entry name" value="Bacterial extracellular solute-binding protein, family 7"/>
    <property type="match status" value="1"/>
</dbReference>